<reference evidence="15 16" key="1">
    <citation type="submission" date="2020-04" db="EMBL/GenBank/DDBJ databases">
        <authorList>
            <person name="Laetsch R D."/>
            <person name="Stevens L."/>
            <person name="Kumar S."/>
            <person name="Blaxter L. M."/>
        </authorList>
    </citation>
    <scope>NUCLEOTIDE SEQUENCE [LARGE SCALE GENOMIC DNA]</scope>
</reference>
<dbReference type="FunFam" id="3.30.50.10:FF:000030">
    <property type="entry name" value="Nuclear Hormone Receptor family"/>
    <property type="match status" value="1"/>
</dbReference>
<dbReference type="EMBL" id="CADEPM010000002">
    <property type="protein sequence ID" value="CAB3400082.1"/>
    <property type="molecule type" value="Genomic_DNA"/>
</dbReference>
<evidence type="ECO:0000256" key="4">
    <source>
        <dbReference type="ARBA" id="ARBA00022771"/>
    </source>
</evidence>
<dbReference type="Gene3D" id="1.10.565.10">
    <property type="entry name" value="Retinoid X Receptor"/>
    <property type="match status" value="1"/>
</dbReference>
<evidence type="ECO:0000256" key="2">
    <source>
        <dbReference type="ARBA" id="ARBA00005993"/>
    </source>
</evidence>
<comment type="similarity">
    <text evidence="2 11">Belongs to the nuclear hormone receptor family.</text>
</comment>
<dbReference type="InterPro" id="IPR050274">
    <property type="entry name" value="Nuclear_hormone_rcpt_NR2"/>
</dbReference>
<evidence type="ECO:0000256" key="11">
    <source>
        <dbReference type="RuleBase" id="RU004334"/>
    </source>
</evidence>
<keyword evidence="8 11" id="KW-0804">Transcription</keyword>
<accession>A0A8S1EJI0</accession>
<keyword evidence="9 11" id="KW-0675">Receptor</keyword>
<dbReference type="CDD" id="cd06960">
    <property type="entry name" value="NR_DBD_HNF4A"/>
    <property type="match status" value="1"/>
</dbReference>
<keyword evidence="10 11" id="KW-0539">Nucleus</keyword>
<dbReference type="Gene3D" id="3.30.50.10">
    <property type="entry name" value="Erythroid Transcription Factor GATA-1, subunit A"/>
    <property type="match status" value="1"/>
</dbReference>
<dbReference type="GO" id="GO:0003700">
    <property type="term" value="F:DNA-binding transcription factor activity"/>
    <property type="evidence" value="ECO:0007669"/>
    <property type="project" value="InterPro"/>
</dbReference>
<dbReference type="GO" id="GO:0005634">
    <property type="term" value="C:nucleus"/>
    <property type="evidence" value="ECO:0007669"/>
    <property type="project" value="UniProtKB-SubCell"/>
</dbReference>
<feature type="compositionally biased region" description="Polar residues" evidence="12">
    <location>
        <begin position="120"/>
        <end position="130"/>
    </location>
</feature>
<dbReference type="GO" id="GO:0008270">
    <property type="term" value="F:zinc ion binding"/>
    <property type="evidence" value="ECO:0007669"/>
    <property type="project" value="UniProtKB-KW"/>
</dbReference>
<evidence type="ECO:0000259" key="14">
    <source>
        <dbReference type="PROSITE" id="PS51843"/>
    </source>
</evidence>
<evidence type="ECO:0000256" key="8">
    <source>
        <dbReference type="ARBA" id="ARBA00023163"/>
    </source>
</evidence>
<dbReference type="InterPro" id="IPR000536">
    <property type="entry name" value="Nucl_hrmn_rcpt_lig-bd"/>
</dbReference>
<feature type="domain" description="Nuclear receptor" evidence="13">
    <location>
        <begin position="24"/>
        <end position="99"/>
    </location>
</feature>
<dbReference type="SUPFAM" id="SSF57716">
    <property type="entry name" value="Glucocorticoid receptor-like (DNA-binding domain)"/>
    <property type="match status" value="1"/>
</dbReference>
<evidence type="ECO:0000256" key="10">
    <source>
        <dbReference type="ARBA" id="ARBA00023242"/>
    </source>
</evidence>
<evidence type="ECO:0000256" key="6">
    <source>
        <dbReference type="ARBA" id="ARBA00023015"/>
    </source>
</evidence>
<evidence type="ECO:0000259" key="13">
    <source>
        <dbReference type="PROSITE" id="PS51030"/>
    </source>
</evidence>
<dbReference type="PRINTS" id="PR00047">
    <property type="entry name" value="STROIDFINGER"/>
</dbReference>
<feature type="region of interest" description="Disordered" evidence="12">
    <location>
        <begin position="109"/>
        <end position="130"/>
    </location>
</feature>
<dbReference type="Proteomes" id="UP000494206">
    <property type="component" value="Unassembled WGS sequence"/>
</dbReference>
<dbReference type="InterPro" id="IPR001628">
    <property type="entry name" value="Znf_hrmn_rcpt"/>
</dbReference>
<dbReference type="PANTHER" id="PTHR24083">
    <property type="entry name" value="NUCLEAR HORMONE RECEPTOR"/>
    <property type="match status" value="1"/>
</dbReference>
<keyword evidence="16" id="KW-1185">Reference proteome</keyword>
<dbReference type="OrthoDB" id="5771769at2759"/>
<organism evidence="15 16">
    <name type="scientific">Caenorhabditis bovis</name>
    <dbReference type="NCBI Taxonomy" id="2654633"/>
    <lineage>
        <taxon>Eukaryota</taxon>
        <taxon>Metazoa</taxon>
        <taxon>Ecdysozoa</taxon>
        <taxon>Nematoda</taxon>
        <taxon>Chromadorea</taxon>
        <taxon>Rhabditida</taxon>
        <taxon>Rhabditina</taxon>
        <taxon>Rhabditomorpha</taxon>
        <taxon>Rhabditoidea</taxon>
        <taxon>Rhabditidae</taxon>
        <taxon>Peloderinae</taxon>
        <taxon>Caenorhabditis</taxon>
    </lineage>
</organism>
<comment type="subcellular location">
    <subcellularLocation>
        <location evidence="1 11">Nucleus</location>
    </subcellularLocation>
</comment>
<proteinExistence type="inferred from homology"/>
<evidence type="ECO:0000313" key="15">
    <source>
        <dbReference type="EMBL" id="CAB3400082.1"/>
    </source>
</evidence>
<evidence type="ECO:0000256" key="1">
    <source>
        <dbReference type="ARBA" id="ARBA00004123"/>
    </source>
</evidence>
<dbReference type="SUPFAM" id="SSF48508">
    <property type="entry name" value="Nuclear receptor ligand-binding domain"/>
    <property type="match status" value="1"/>
</dbReference>
<dbReference type="PROSITE" id="PS51030">
    <property type="entry name" value="NUCLEAR_REC_DBD_2"/>
    <property type="match status" value="1"/>
</dbReference>
<dbReference type="PROSITE" id="PS00031">
    <property type="entry name" value="NUCLEAR_REC_DBD_1"/>
    <property type="match status" value="1"/>
</dbReference>
<protein>
    <submittedName>
        <fullName evidence="15">Uncharacterized protein</fullName>
    </submittedName>
</protein>
<dbReference type="PROSITE" id="PS51843">
    <property type="entry name" value="NR_LBD"/>
    <property type="match status" value="1"/>
</dbReference>
<keyword evidence="6 11" id="KW-0805">Transcription regulation</keyword>
<evidence type="ECO:0000256" key="3">
    <source>
        <dbReference type="ARBA" id="ARBA00022723"/>
    </source>
</evidence>
<dbReference type="GO" id="GO:0000978">
    <property type="term" value="F:RNA polymerase II cis-regulatory region sequence-specific DNA binding"/>
    <property type="evidence" value="ECO:0007669"/>
    <property type="project" value="InterPro"/>
</dbReference>
<dbReference type="AlphaFoldDB" id="A0A8S1EJI0"/>
<evidence type="ECO:0000256" key="7">
    <source>
        <dbReference type="ARBA" id="ARBA00023125"/>
    </source>
</evidence>
<evidence type="ECO:0000256" key="12">
    <source>
        <dbReference type="SAM" id="MobiDB-lite"/>
    </source>
</evidence>
<feature type="domain" description="NR LBD" evidence="14">
    <location>
        <begin position="154"/>
        <end position="389"/>
    </location>
</feature>
<evidence type="ECO:0000313" key="16">
    <source>
        <dbReference type="Proteomes" id="UP000494206"/>
    </source>
</evidence>
<dbReference type="InterPro" id="IPR001723">
    <property type="entry name" value="Nuclear_hrmn_rcpt"/>
</dbReference>
<keyword evidence="4 11" id="KW-0863">Zinc-finger</keyword>
<comment type="caution">
    <text evidence="15">The sequence shown here is derived from an EMBL/GenBank/DDBJ whole genome shotgun (WGS) entry which is preliminary data.</text>
</comment>
<gene>
    <name evidence="15" type="ORF">CBOVIS_LOCUS3093</name>
</gene>
<keyword evidence="3 11" id="KW-0479">Metal-binding</keyword>
<dbReference type="PRINTS" id="PR00398">
    <property type="entry name" value="STRDHORMONER"/>
</dbReference>
<dbReference type="SMART" id="SM00430">
    <property type="entry name" value="HOLI"/>
    <property type="match status" value="1"/>
</dbReference>
<dbReference type="InterPro" id="IPR049636">
    <property type="entry name" value="HNF4-like_DBD"/>
</dbReference>
<dbReference type="Pfam" id="PF00105">
    <property type="entry name" value="zf-C4"/>
    <property type="match status" value="1"/>
</dbReference>
<evidence type="ECO:0000256" key="5">
    <source>
        <dbReference type="ARBA" id="ARBA00022833"/>
    </source>
</evidence>
<dbReference type="Pfam" id="PF00104">
    <property type="entry name" value="Hormone_recep"/>
    <property type="match status" value="1"/>
</dbReference>
<keyword evidence="7 11" id="KW-0238">DNA-binding</keyword>
<dbReference type="InterPro" id="IPR035500">
    <property type="entry name" value="NHR-like_dom_sf"/>
</dbReference>
<name>A0A8S1EJI0_9PELO</name>
<dbReference type="InterPro" id="IPR013088">
    <property type="entry name" value="Znf_NHR/GATA"/>
</dbReference>
<evidence type="ECO:0000256" key="9">
    <source>
        <dbReference type="ARBA" id="ARBA00023170"/>
    </source>
</evidence>
<dbReference type="SMART" id="SM00399">
    <property type="entry name" value="ZnF_C4"/>
    <property type="match status" value="1"/>
</dbReference>
<sequence length="501" mass="56046">MKNGSDSDGNVSYSLIPNHEKEPNSKCHICGDVATGRHYGAIACNGCKGFFRRTIRKNYSYRCRFGNTCSIDKSNRAICRFCRYMKCVNSGMKEDQVQNERDVIGKREKTENVSMRKKSTPLTSPDLPSNDTALSEHEAILENLLRSETTIQSLRDTVIKEIGNVEYTTKGTDFSQLFGVCTATLNDVLKSMHSQLLLVIEWAKTLPEFTQLRSEDQTLLLKNFAGQHVTLCVAYRSKDNPDVLKLLNDRLIPRASNSPTIINDKLDGFYLRDCEKVMDQLVAPMRFLNMDDTEFVAMKACILFNPVVRGLSPEAAKIVLATRRKIFAALQNYVQVKKPNEPTRVGDLTFFILTPIATLAQQISEDVMFTKVSGAARIDVLMQELILSDIEETTNPPPPNAPLDADVPTTSQTTLPQIQPTQYPNFTMTMAPNNPFMTCNGITIPLKSDKSFLNDPTFGLMLPVSPLFPQQNLLPNEPVMTNVPTEQWNASNNTANLANLQ</sequence>
<keyword evidence="5 11" id="KW-0862">Zinc</keyword>